<dbReference type="InterPro" id="IPR007831">
    <property type="entry name" value="T2SS_GspE_N"/>
</dbReference>
<dbReference type="InterPro" id="IPR001482">
    <property type="entry name" value="T2SS/T4SS_dom"/>
</dbReference>
<dbReference type="SMART" id="SM00382">
    <property type="entry name" value="AAA"/>
    <property type="match status" value="1"/>
</dbReference>
<evidence type="ECO:0000313" key="6">
    <source>
        <dbReference type="Proteomes" id="UP000243518"/>
    </source>
</evidence>
<dbReference type="AlphaFoldDB" id="A0AAQ1G615"/>
<evidence type="ECO:0000256" key="1">
    <source>
        <dbReference type="ARBA" id="ARBA00006611"/>
    </source>
</evidence>
<dbReference type="GO" id="GO:0016887">
    <property type="term" value="F:ATP hydrolysis activity"/>
    <property type="evidence" value="ECO:0007669"/>
    <property type="project" value="TreeGrafter"/>
</dbReference>
<dbReference type="Pfam" id="PF05157">
    <property type="entry name" value="MshEN"/>
    <property type="match status" value="1"/>
</dbReference>
<dbReference type="Gene3D" id="3.30.450.90">
    <property type="match status" value="1"/>
</dbReference>
<dbReference type="InterPro" id="IPR029063">
    <property type="entry name" value="SAM-dependent_MTases_sf"/>
</dbReference>
<dbReference type="GO" id="GO:0005886">
    <property type="term" value="C:plasma membrane"/>
    <property type="evidence" value="ECO:0007669"/>
    <property type="project" value="TreeGrafter"/>
</dbReference>
<protein>
    <submittedName>
        <fullName evidence="5">Type IV pilus assembly protein PilB</fullName>
    </submittedName>
</protein>
<comment type="similarity">
    <text evidence="1">Belongs to the GSP E family.</text>
</comment>
<dbReference type="Proteomes" id="UP000243518">
    <property type="component" value="Unassembled WGS sequence"/>
</dbReference>
<keyword evidence="6" id="KW-1185">Reference proteome</keyword>
<dbReference type="Pfam" id="PF01135">
    <property type="entry name" value="PCMT"/>
    <property type="match status" value="1"/>
</dbReference>
<dbReference type="PANTHER" id="PTHR30258:SF2">
    <property type="entry name" value="COMG OPERON PROTEIN 1"/>
    <property type="match status" value="1"/>
</dbReference>
<dbReference type="PANTHER" id="PTHR30258">
    <property type="entry name" value="TYPE II SECRETION SYSTEM PROTEIN GSPE-RELATED"/>
    <property type="match status" value="1"/>
</dbReference>
<comment type="caution">
    <text evidence="5">The sequence shown here is derived from an EMBL/GenBank/DDBJ whole genome shotgun (WGS) entry which is preliminary data.</text>
</comment>
<dbReference type="InterPro" id="IPR003593">
    <property type="entry name" value="AAA+_ATPase"/>
</dbReference>
<dbReference type="SUPFAM" id="SSF160246">
    <property type="entry name" value="EspE N-terminal domain-like"/>
    <property type="match status" value="1"/>
</dbReference>
<name>A0AAQ1G615_9GAMM</name>
<evidence type="ECO:0000313" key="5">
    <source>
        <dbReference type="EMBL" id="SEF95185.1"/>
    </source>
</evidence>
<accession>A0AAQ1G615</accession>
<dbReference type="CDD" id="cd02440">
    <property type="entry name" value="AdoMet_MTases"/>
    <property type="match status" value="1"/>
</dbReference>
<keyword evidence="3" id="KW-0067">ATP-binding</keyword>
<dbReference type="InterPro" id="IPR027417">
    <property type="entry name" value="P-loop_NTPase"/>
</dbReference>
<reference evidence="5 6" key="1">
    <citation type="submission" date="2016-10" db="EMBL/GenBank/DDBJ databases">
        <authorList>
            <person name="Varghese N."/>
            <person name="Submissions S."/>
        </authorList>
    </citation>
    <scope>NUCLEOTIDE SEQUENCE [LARGE SCALE GENOMIC DNA]</scope>
    <source>
        <strain evidence="5 6">CECT 8317</strain>
    </source>
</reference>
<dbReference type="Gene3D" id="3.40.50.150">
    <property type="entry name" value="Vaccinia Virus protein VP39"/>
    <property type="match status" value="1"/>
</dbReference>
<dbReference type="SUPFAM" id="SSF53335">
    <property type="entry name" value="S-adenosyl-L-methionine-dependent methyltransferases"/>
    <property type="match status" value="1"/>
</dbReference>
<dbReference type="CDD" id="cd01129">
    <property type="entry name" value="PulE-GspE-like"/>
    <property type="match status" value="1"/>
</dbReference>
<dbReference type="GO" id="GO:0005524">
    <property type="term" value="F:ATP binding"/>
    <property type="evidence" value="ECO:0007669"/>
    <property type="project" value="UniProtKB-KW"/>
</dbReference>
<feature type="domain" description="Bacterial type II secretion system protein E" evidence="4">
    <location>
        <begin position="569"/>
        <end position="583"/>
    </location>
</feature>
<dbReference type="InterPro" id="IPR037257">
    <property type="entry name" value="T2SS_E_N_sf"/>
</dbReference>
<dbReference type="SUPFAM" id="SSF52540">
    <property type="entry name" value="P-loop containing nucleoside triphosphate hydrolases"/>
    <property type="match status" value="1"/>
</dbReference>
<gene>
    <name evidence="5" type="ORF">SAMN05216586_102377</name>
</gene>
<dbReference type="Pfam" id="PF00437">
    <property type="entry name" value="T2SSE"/>
    <property type="match status" value="1"/>
</dbReference>
<dbReference type="PROSITE" id="PS00662">
    <property type="entry name" value="T2SP_E"/>
    <property type="match status" value="1"/>
</dbReference>
<organism evidence="5 6">
    <name type="scientific">Halopseudomonas aestusnigri</name>
    <dbReference type="NCBI Taxonomy" id="857252"/>
    <lineage>
        <taxon>Bacteria</taxon>
        <taxon>Pseudomonadati</taxon>
        <taxon>Pseudomonadota</taxon>
        <taxon>Gammaproteobacteria</taxon>
        <taxon>Pseudomonadales</taxon>
        <taxon>Pseudomonadaceae</taxon>
        <taxon>Halopseudomonas</taxon>
    </lineage>
</organism>
<evidence type="ECO:0000259" key="4">
    <source>
        <dbReference type="PROSITE" id="PS00662"/>
    </source>
</evidence>
<dbReference type="Gene3D" id="3.40.50.300">
    <property type="entry name" value="P-loop containing nucleotide triphosphate hydrolases"/>
    <property type="match status" value="1"/>
</dbReference>
<sequence length="763" mass="84477">MSRANVGTGHKGADLQSKDRIERNAHALASVDRGAFVLGDGEHRVSGRGIPPEKTVAQILEICHLGPDARVLHLGSGSGYLTAVLAMLAKEVIAVERLQKLADFSRQTLAAQGLTNVTVRCADASLGAADLAPFDLIVVSTPKITTREPLWDQLALRGEFICVEIGDASRQMLVKYINRGNKRIARSEHGYVEFVTNGDDIYVELGFVSPDMLREARAQAARNRTLLVDEISRLQNLDAQKLYRALSERYGLPLLSASEVMARIDPQLHANISRAYLSHEHIIPIKSDGKTVIVACRDPNASMDEVQQLFPGLKIDRVLVTPVDYRRIWGALERGGKTLDRIDETTVKGGDSDLLVSQGENSEAKLVNLYEALLLDAVADRASDIHLERYGADIRVRLRVDGELRDLNHYYITPTEYAGLINVIKLRSELNIAERRLPQGGRSQARVGDARFDLRVQVQPSLHGEHVVIRLLPQNSSLISIEKLGMQEHIANAYRRLLRNPAGLVLVVGPTGSGKTTTLNAGLQLLAEDTTRKVITVEDPIEYSIDRIQQTRVRPDIGFNFADAMRSFVRQDPDVILVGEIRDHETALEAIRASQTGHVVLSTLHCNDAVDAVQRLFDLNVHPNSLASELLAVIAQRLAKRVCEHCKIEDDPDPEILKELFPKAIPRSFRCYRGKGCPQCNGTGTRGRVGVIEYLQFNGELRNAVSRHTPVGELRALALDSGLYTMRDSALDHVIQGNIPLSELPRILPQERMAPEKRGQWKA</sequence>
<evidence type="ECO:0000256" key="2">
    <source>
        <dbReference type="ARBA" id="ARBA00022741"/>
    </source>
</evidence>
<evidence type="ECO:0000256" key="3">
    <source>
        <dbReference type="ARBA" id="ARBA00022840"/>
    </source>
</evidence>
<keyword evidence="2" id="KW-0547">Nucleotide-binding</keyword>
<dbReference type="EMBL" id="FNVE01000002">
    <property type="protein sequence ID" value="SEF95185.1"/>
    <property type="molecule type" value="Genomic_DNA"/>
</dbReference>
<proteinExistence type="inferred from homology"/>